<feature type="domain" description="Protein kinase" evidence="6">
    <location>
        <begin position="18"/>
        <end position="291"/>
    </location>
</feature>
<dbReference type="Proteomes" id="UP001374803">
    <property type="component" value="Chromosome"/>
</dbReference>
<dbReference type="SUPFAM" id="SSF48452">
    <property type="entry name" value="TPR-like"/>
    <property type="match status" value="1"/>
</dbReference>
<dbReference type="GO" id="GO:0016301">
    <property type="term" value="F:kinase activity"/>
    <property type="evidence" value="ECO:0007669"/>
    <property type="project" value="UniProtKB-KW"/>
</dbReference>
<feature type="compositionally biased region" description="Pro residues" evidence="5">
    <location>
        <begin position="329"/>
        <end position="338"/>
    </location>
</feature>
<reference evidence="7" key="1">
    <citation type="submission" date="2021-12" db="EMBL/GenBank/DDBJ databases">
        <title>Discovery of the Pendulisporaceae a myxobacterial family with distinct sporulation behavior and unique specialized metabolism.</title>
        <authorList>
            <person name="Garcia R."/>
            <person name="Popoff A."/>
            <person name="Bader C.D."/>
            <person name="Loehr J."/>
            <person name="Walesch S."/>
            <person name="Walt C."/>
            <person name="Boldt J."/>
            <person name="Bunk B."/>
            <person name="Haeckl F.J.F.P.J."/>
            <person name="Gunesch A.P."/>
            <person name="Birkelbach J."/>
            <person name="Nuebel U."/>
            <person name="Pietschmann T."/>
            <person name="Bach T."/>
            <person name="Mueller R."/>
        </authorList>
    </citation>
    <scope>NUCLEOTIDE SEQUENCE</scope>
    <source>
        <strain evidence="7">MSr11367</strain>
    </source>
</reference>
<feature type="region of interest" description="Disordered" evidence="5">
    <location>
        <begin position="322"/>
        <end position="341"/>
    </location>
</feature>
<dbReference type="CDD" id="cd14014">
    <property type="entry name" value="STKc_PknB_like"/>
    <property type="match status" value="1"/>
</dbReference>
<evidence type="ECO:0000256" key="2">
    <source>
        <dbReference type="ARBA" id="ARBA00022741"/>
    </source>
</evidence>
<dbReference type="Pfam" id="PF00069">
    <property type="entry name" value="Pkinase"/>
    <property type="match status" value="1"/>
</dbReference>
<keyword evidence="1" id="KW-0808">Transferase</keyword>
<dbReference type="Gene3D" id="1.10.510.10">
    <property type="entry name" value="Transferase(Phosphotransferase) domain 1"/>
    <property type="match status" value="1"/>
</dbReference>
<sequence length="865" mass="95694">MGNEPATLRTDGLFAGRYLLEREAGRGGMGVVLRAFDRTTQRRIALKVLHGKDDRALRRFAREAEALQLLEHPAIVAYFDHGLTEEGRPYLAMEWIEGESLRMRLERARPHGGMLGMREVVELGHRIAGALAAAHARGIIHRDVKPSNVLLVAGRASDAKLVDFGIAQPDSGTDLTTSGVVMGTVGYMAPEQARGEEDLDGRADLFSLGCVLFRCLAGVEVFEGAAPVTVLAQLLLHDASRVSAYRADVPRALDAMIARLLSKDRDRRPASAAEVEEELAHILDDLEHPPTARRPRRRRSRAPWLALAPALLVAGALAAHGHRRSASAPEPPATPPPAGTMITELPVSPACTTPAVDGYREGLQALRSARWSHALELFEEAAKADPACPELQLRLLLTSEPFWPLPKQQEQLHRTFGVRDRLTERDRKVLEAWAFVIGHDVAKEEDAVRVFREAMQLFPGDAELHNLYAARMFNLAPSLKELENVLASVDEALRTDPGYADAWAMRGRFLARLGRLDDELIALDQCLALEPAAVDCMEYRVYALRRRGRCADAAAEARRWIASDGEETLAYRQLAIGLASQRSPAATVEEALRLRWEHLPPKKQQEVRLFERSRWAAWQGEFDVALALSDELERVAGKSGAEESHWRAALTTIDALLETGQEARAASLAEKTLRRKDAWVKTDLNVIRTAYYEPQLFATELRAGRIGLAQWQALSDAWERTNETRLDTVERWVFRWGPAAGSGIDAAEALRQAPTIERRQAVRSPNVNLQGVLNTYEGKLYLEANDAARAVPLLERGAAACISLDFPYLNVRAHLWEGMAKQRVGDVTGACEAYRVVLDQWGAATPSSVTARRAADLRRGLACPR</sequence>
<dbReference type="SMART" id="SM00220">
    <property type="entry name" value="S_TKc"/>
    <property type="match status" value="1"/>
</dbReference>
<keyword evidence="8" id="KW-1185">Reference proteome</keyword>
<keyword evidence="4" id="KW-0067">ATP-binding</keyword>
<protein>
    <submittedName>
        <fullName evidence="7">Protein kinase</fullName>
    </submittedName>
</protein>
<dbReference type="InterPro" id="IPR008271">
    <property type="entry name" value="Ser/Thr_kinase_AS"/>
</dbReference>
<organism evidence="7 8">
    <name type="scientific">Pendulispora rubella</name>
    <dbReference type="NCBI Taxonomy" id="2741070"/>
    <lineage>
        <taxon>Bacteria</taxon>
        <taxon>Pseudomonadati</taxon>
        <taxon>Myxococcota</taxon>
        <taxon>Myxococcia</taxon>
        <taxon>Myxococcales</taxon>
        <taxon>Sorangiineae</taxon>
        <taxon>Pendulisporaceae</taxon>
        <taxon>Pendulispora</taxon>
    </lineage>
</organism>
<dbReference type="InterPro" id="IPR000719">
    <property type="entry name" value="Prot_kinase_dom"/>
</dbReference>
<dbReference type="Gene3D" id="3.30.200.20">
    <property type="entry name" value="Phosphorylase Kinase, domain 1"/>
    <property type="match status" value="1"/>
</dbReference>
<gene>
    <name evidence="7" type="ORF">LVJ94_14520</name>
</gene>
<dbReference type="PANTHER" id="PTHR43289">
    <property type="entry name" value="MITOGEN-ACTIVATED PROTEIN KINASE KINASE KINASE 20-RELATED"/>
    <property type="match status" value="1"/>
</dbReference>
<keyword evidence="2" id="KW-0547">Nucleotide-binding</keyword>
<dbReference type="PANTHER" id="PTHR43289:SF6">
    <property type="entry name" value="SERINE_THREONINE-PROTEIN KINASE NEKL-3"/>
    <property type="match status" value="1"/>
</dbReference>
<accession>A0ABZ2LF92</accession>
<evidence type="ECO:0000256" key="5">
    <source>
        <dbReference type="SAM" id="MobiDB-lite"/>
    </source>
</evidence>
<dbReference type="PROSITE" id="PS00108">
    <property type="entry name" value="PROTEIN_KINASE_ST"/>
    <property type="match status" value="1"/>
</dbReference>
<evidence type="ECO:0000313" key="8">
    <source>
        <dbReference type="Proteomes" id="UP001374803"/>
    </source>
</evidence>
<evidence type="ECO:0000256" key="1">
    <source>
        <dbReference type="ARBA" id="ARBA00022679"/>
    </source>
</evidence>
<dbReference type="RefSeq" id="WP_394838120.1">
    <property type="nucleotide sequence ID" value="NZ_CP089929.1"/>
</dbReference>
<dbReference type="InterPro" id="IPR011009">
    <property type="entry name" value="Kinase-like_dom_sf"/>
</dbReference>
<evidence type="ECO:0000256" key="4">
    <source>
        <dbReference type="ARBA" id="ARBA00022840"/>
    </source>
</evidence>
<evidence type="ECO:0000313" key="7">
    <source>
        <dbReference type="EMBL" id="WXB08446.1"/>
    </source>
</evidence>
<evidence type="ECO:0000256" key="3">
    <source>
        <dbReference type="ARBA" id="ARBA00022777"/>
    </source>
</evidence>
<dbReference type="SUPFAM" id="SSF56112">
    <property type="entry name" value="Protein kinase-like (PK-like)"/>
    <property type="match status" value="1"/>
</dbReference>
<keyword evidence="3 7" id="KW-0418">Kinase</keyword>
<dbReference type="PROSITE" id="PS50011">
    <property type="entry name" value="PROTEIN_KINASE_DOM"/>
    <property type="match status" value="1"/>
</dbReference>
<dbReference type="Gene3D" id="1.25.40.10">
    <property type="entry name" value="Tetratricopeptide repeat domain"/>
    <property type="match status" value="1"/>
</dbReference>
<evidence type="ECO:0000259" key="6">
    <source>
        <dbReference type="PROSITE" id="PS50011"/>
    </source>
</evidence>
<dbReference type="InterPro" id="IPR011990">
    <property type="entry name" value="TPR-like_helical_dom_sf"/>
</dbReference>
<dbReference type="EMBL" id="CP089983">
    <property type="protein sequence ID" value="WXB08446.1"/>
    <property type="molecule type" value="Genomic_DNA"/>
</dbReference>
<name>A0ABZ2LF92_9BACT</name>
<proteinExistence type="predicted"/>